<dbReference type="HOGENOM" id="CLU_1857386_0_0_1"/>
<protein>
    <submittedName>
        <fullName evidence="1">Uncharacterized protein</fullName>
    </submittedName>
</protein>
<keyword evidence="2" id="KW-1185">Reference proteome</keyword>
<proteinExistence type="predicted"/>
<dbReference type="KEGG" id="dya:Dyak_GE18230"/>
<dbReference type="SUPFAM" id="SSF111469">
    <property type="entry name" value="Geminin coiled-coil domain"/>
    <property type="match status" value="1"/>
</dbReference>
<accession>B4NXW2</accession>
<dbReference type="EMBL" id="CM000157">
    <property type="protein sequence ID" value="EDW87533.2"/>
    <property type="molecule type" value="Genomic_DNA"/>
</dbReference>
<organism evidence="1 2">
    <name type="scientific">Drosophila yakuba</name>
    <name type="common">Fruit fly</name>
    <dbReference type="NCBI Taxonomy" id="7245"/>
    <lineage>
        <taxon>Eukaryota</taxon>
        <taxon>Metazoa</taxon>
        <taxon>Ecdysozoa</taxon>
        <taxon>Arthropoda</taxon>
        <taxon>Hexapoda</taxon>
        <taxon>Insecta</taxon>
        <taxon>Pterygota</taxon>
        <taxon>Neoptera</taxon>
        <taxon>Endopterygota</taxon>
        <taxon>Diptera</taxon>
        <taxon>Brachycera</taxon>
        <taxon>Muscomorpha</taxon>
        <taxon>Ephydroidea</taxon>
        <taxon>Drosophilidae</taxon>
        <taxon>Drosophila</taxon>
        <taxon>Sophophora</taxon>
    </lineage>
</organism>
<dbReference type="Proteomes" id="UP000002282">
    <property type="component" value="Chromosome 2L"/>
</dbReference>
<evidence type="ECO:0000313" key="2">
    <source>
        <dbReference type="Proteomes" id="UP000002282"/>
    </source>
</evidence>
<dbReference type="AlphaFoldDB" id="B4NXW2"/>
<reference evidence="1 2" key="2">
    <citation type="journal article" date="2007" name="PLoS Biol.">
        <title>Principles of genome evolution in the Drosophila melanogaster species group.</title>
        <authorList>
            <person name="Ranz J.M."/>
            <person name="Maurin D."/>
            <person name="Chan Y.S."/>
            <person name="von Grotthuss M."/>
            <person name="Hillier L.W."/>
            <person name="Roote J."/>
            <person name="Ashburner M."/>
            <person name="Bergman C.M."/>
        </authorList>
    </citation>
    <scope>NUCLEOTIDE SEQUENCE [LARGE SCALE GENOMIC DNA]</scope>
    <source>
        <strain evidence="2">Tai18E2 / Tucson 14021-0261.01</strain>
    </source>
</reference>
<dbReference type="SMR" id="B4NXW2"/>
<gene>
    <name evidence="1" type="primary">Dyak\GE18230</name>
    <name evidence="1" type="synonym">dyak_GLEANR_2023</name>
    <name evidence="1" type="synonym">GE18230</name>
    <name evidence="1" type="ORF">Dyak_GE18230</name>
</gene>
<reference evidence="1 2" key="1">
    <citation type="journal article" date="2007" name="Nature">
        <title>Evolution of genes and genomes on the Drosophila phylogeny.</title>
        <authorList>
            <consortium name="Drosophila 12 Genomes Consortium"/>
            <person name="Clark A.G."/>
            <person name="Eisen M.B."/>
            <person name="Smith D.R."/>
            <person name="Bergman C.M."/>
            <person name="Oliver B."/>
            <person name="Markow T.A."/>
            <person name="Kaufman T.C."/>
            <person name="Kellis M."/>
            <person name="Gelbart W."/>
            <person name="Iyer V.N."/>
            <person name="Pollard D.A."/>
            <person name="Sackton T.B."/>
            <person name="Larracuente A.M."/>
            <person name="Singh N.D."/>
            <person name="Abad J.P."/>
            <person name="Abt D.N."/>
            <person name="Adryan B."/>
            <person name="Aguade M."/>
            <person name="Akashi H."/>
            <person name="Anderson W.W."/>
            <person name="Aquadro C.F."/>
            <person name="Ardell D.H."/>
            <person name="Arguello R."/>
            <person name="Artieri C.G."/>
            <person name="Barbash D.A."/>
            <person name="Barker D."/>
            <person name="Barsanti P."/>
            <person name="Batterham P."/>
            <person name="Batzoglou S."/>
            <person name="Begun D."/>
            <person name="Bhutkar A."/>
            <person name="Blanco E."/>
            <person name="Bosak S.A."/>
            <person name="Bradley R.K."/>
            <person name="Brand A.D."/>
            <person name="Brent M.R."/>
            <person name="Brooks A.N."/>
            <person name="Brown R.H."/>
            <person name="Butlin R.K."/>
            <person name="Caggese C."/>
            <person name="Calvi B.R."/>
            <person name="Bernardo de Carvalho A."/>
            <person name="Caspi A."/>
            <person name="Castrezana S."/>
            <person name="Celniker S.E."/>
            <person name="Chang J.L."/>
            <person name="Chapple C."/>
            <person name="Chatterji S."/>
            <person name="Chinwalla A."/>
            <person name="Civetta A."/>
            <person name="Clifton S.W."/>
            <person name="Comeron J.M."/>
            <person name="Costello J.C."/>
            <person name="Coyne J.A."/>
            <person name="Daub J."/>
            <person name="David R.G."/>
            <person name="Delcher A.L."/>
            <person name="Delehaunty K."/>
            <person name="Do C.B."/>
            <person name="Ebling H."/>
            <person name="Edwards K."/>
            <person name="Eickbush T."/>
            <person name="Evans J.D."/>
            <person name="Filipski A."/>
            <person name="Findeiss S."/>
            <person name="Freyhult E."/>
            <person name="Fulton L."/>
            <person name="Fulton R."/>
            <person name="Garcia A.C."/>
            <person name="Gardiner A."/>
            <person name="Garfield D.A."/>
            <person name="Garvin B.E."/>
            <person name="Gibson G."/>
            <person name="Gilbert D."/>
            <person name="Gnerre S."/>
            <person name="Godfrey J."/>
            <person name="Good R."/>
            <person name="Gotea V."/>
            <person name="Gravely B."/>
            <person name="Greenberg A.J."/>
            <person name="Griffiths-Jones S."/>
            <person name="Gross S."/>
            <person name="Guigo R."/>
            <person name="Gustafson E.A."/>
            <person name="Haerty W."/>
            <person name="Hahn M.W."/>
            <person name="Halligan D.L."/>
            <person name="Halpern A.L."/>
            <person name="Halter G.M."/>
            <person name="Han M.V."/>
            <person name="Heger A."/>
            <person name="Hillier L."/>
            <person name="Hinrichs A.S."/>
            <person name="Holmes I."/>
            <person name="Hoskins R.A."/>
            <person name="Hubisz M.J."/>
            <person name="Hultmark D."/>
            <person name="Huntley M.A."/>
            <person name="Jaffe D.B."/>
            <person name="Jagadeeshan S."/>
            <person name="Jeck W.R."/>
            <person name="Johnson J."/>
            <person name="Jones C.D."/>
            <person name="Jordan W.C."/>
            <person name="Karpen G.H."/>
            <person name="Kataoka E."/>
            <person name="Keightley P.D."/>
            <person name="Kheradpour P."/>
            <person name="Kirkness E.F."/>
            <person name="Koerich L.B."/>
            <person name="Kristiansen K."/>
            <person name="Kudrna D."/>
            <person name="Kulathinal R.J."/>
            <person name="Kumar S."/>
            <person name="Kwok R."/>
            <person name="Lander E."/>
            <person name="Langley C.H."/>
            <person name="Lapoint R."/>
            <person name="Lazzaro B.P."/>
            <person name="Lee S.J."/>
            <person name="Levesque L."/>
            <person name="Li R."/>
            <person name="Lin C.F."/>
            <person name="Lin M.F."/>
            <person name="Lindblad-Toh K."/>
            <person name="Llopart A."/>
            <person name="Long M."/>
            <person name="Low L."/>
            <person name="Lozovsky E."/>
            <person name="Lu J."/>
            <person name="Luo M."/>
            <person name="Machado C.A."/>
            <person name="Makalowski W."/>
            <person name="Marzo M."/>
            <person name="Matsuda M."/>
            <person name="Matzkin L."/>
            <person name="McAllister B."/>
            <person name="McBride C.S."/>
            <person name="McKernan B."/>
            <person name="McKernan K."/>
            <person name="Mendez-Lago M."/>
            <person name="Minx P."/>
            <person name="Mollenhauer M.U."/>
            <person name="Montooth K."/>
            <person name="Mount S.M."/>
            <person name="Mu X."/>
            <person name="Myers E."/>
            <person name="Negre B."/>
            <person name="Newfeld S."/>
            <person name="Nielsen R."/>
            <person name="Noor M.A."/>
            <person name="O'Grady P."/>
            <person name="Pachter L."/>
            <person name="Papaceit M."/>
            <person name="Parisi M.J."/>
            <person name="Parisi M."/>
            <person name="Parts L."/>
            <person name="Pedersen J.S."/>
            <person name="Pesole G."/>
            <person name="Phillippy A.M."/>
            <person name="Ponting C.P."/>
            <person name="Pop M."/>
            <person name="Porcelli D."/>
            <person name="Powell J.R."/>
            <person name="Prohaska S."/>
            <person name="Pruitt K."/>
            <person name="Puig M."/>
            <person name="Quesneville H."/>
            <person name="Ram K.R."/>
            <person name="Rand D."/>
            <person name="Rasmussen M.D."/>
            <person name="Reed L.K."/>
            <person name="Reenan R."/>
            <person name="Reily A."/>
            <person name="Remington K.A."/>
            <person name="Rieger T.T."/>
            <person name="Ritchie M.G."/>
            <person name="Robin C."/>
            <person name="Rogers Y.H."/>
            <person name="Rohde C."/>
            <person name="Rozas J."/>
            <person name="Rubenfield M.J."/>
            <person name="Ruiz A."/>
            <person name="Russo S."/>
            <person name="Salzberg S.L."/>
            <person name="Sanchez-Gracia A."/>
            <person name="Saranga D.J."/>
            <person name="Sato H."/>
            <person name="Schaeffer S.W."/>
            <person name="Schatz M.C."/>
            <person name="Schlenke T."/>
            <person name="Schwartz R."/>
            <person name="Segarra C."/>
            <person name="Singh R.S."/>
            <person name="Sirot L."/>
            <person name="Sirota M."/>
            <person name="Sisneros N.B."/>
            <person name="Smith C.D."/>
            <person name="Smith T.F."/>
            <person name="Spieth J."/>
            <person name="Stage D.E."/>
            <person name="Stark A."/>
            <person name="Stephan W."/>
            <person name="Strausberg R.L."/>
            <person name="Strempel S."/>
            <person name="Sturgill D."/>
            <person name="Sutton G."/>
            <person name="Sutton G.G."/>
            <person name="Tao W."/>
            <person name="Teichmann S."/>
            <person name="Tobari Y.N."/>
            <person name="Tomimura Y."/>
            <person name="Tsolas J.M."/>
            <person name="Valente V.L."/>
            <person name="Venter E."/>
            <person name="Venter J.C."/>
            <person name="Vicario S."/>
            <person name="Vieira F.G."/>
            <person name="Vilella A.J."/>
            <person name="Villasante A."/>
            <person name="Walenz B."/>
            <person name="Wang J."/>
            <person name="Wasserman M."/>
            <person name="Watts T."/>
            <person name="Wilson D."/>
            <person name="Wilson R.K."/>
            <person name="Wing R.A."/>
            <person name="Wolfner M.F."/>
            <person name="Wong A."/>
            <person name="Wong G.K."/>
            <person name="Wu C.I."/>
            <person name="Wu G."/>
            <person name="Yamamoto D."/>
            <person name="Yang H.P."/>
            <person name="Yang S.P."/>
            <person name="Yorke J.A."/>
            <person name="Yoshida K."/>
            <person name="Zdobnov E."/>
            <person name="Zhang P."/>
            <person name="Zhang Y."/>
            <person name="Zimin A.V."/>
            <person name="Baldwin J."/>
            <person name="Abdouelleil A."/>
            <person name="Abdulkadir J."/>
            <person name="Abebe A."/>
            <person name="Abera B."/>
            <person name="Abreu J."/>
            <person name="Acer S.C."/>
            <person name="Aftuck L."/>
            <person name="Alexander A."/>
            <person name="An P."/>
            <person name="Anderson E."/>
            <person name="Anderson S."/>
            <person name="Arachi H."/>
            <person name="Azer M."/>
            <person name="Bachantsang P."/>
            <person name="Barry A."/>
            <person name="Bayul T."/>
            <person name="Berlin A."/>
            <person name="Bessette D."/>
            <person name="Bloom T."/>
            <person name="Blye J."/>
            <person name="Boguslavskiy L."/>
            <person name="Bonnet C."/>
            <person name="Boukhgalter B."/>
            <person name="Bourzgui I."/>
            <person name="Brown A."/>
            <person name="Cahill P."/>
            <person name="Channer S."/>
            <person name="Cheshatsang Y."/>
            <person name="Chuda L."/>
            <person name="Citroen M."/>
            <person name="Collymore A."/>
            <person name="Cooke P."/>
            <person name="Costello M."/>
            <person name="D'Aco K."/>
            <person name="Daza R."/>
            <person name="De Haan G."/>
            <person name="DeGray S."/>
            <person name="DeMaso C."/>
            <person name="Dhargay N."/>
            <person name="Dooley K."/>
            <person name="Dooley E."/>
            <person name="Doricent M."/>
            <person name="Dorje P."/>
            <person name="Dorjee K."/>
            <person name="Dupes A."/>
            <person name="Elong R."/>
            <person name="Falk J."/>
            <person name="Farina A."/>
            <person name="Faro S."/>
            <person name="Ferguson D."/>
            <person name="Fisher S."/>
            <person name="Foley C.D."/>
            <person name="Franke A."/>
            <person name="Friedrich D."/>
            <person name="Gadbois L."/>
            <person name="Gearin G."/>
            <person name="Gearin C.R."/>
            <person name="Giannoukos G."/>
            <person name="Goode T."/>
            <person name="Graham J."/>
            <person name="Grandbois E."/>
            <person name="Grewal S."/>
            <person name="Gyaltsen K."/>
            <person name="Hafez N."/>
            <person name="Hagos B."/>
            <person name="Hall J."/>
            <person name="Henson C."/>
            <person name="Hollinger A."/>
            <person name="Honan T."/>
            <person name="Huard M.D."/>
            <person name="Hughes L."/>
            <person name="Hurhula B."/>
            <person name="Husby M.E."/>
            <person name="Kamat A."/>
            <person name="Kanga B."/>
            <person name="Kashin S."/>
            <person name="Khazanovich D."/>
            <person name="Kisner P."/>
            <person name="Lance K."/>
            <person name="Lara M."/>
            <person name="Lee W."/>
            <person name="Lennon N."/>
            <person name="Letendre F."/>
            <person name="LeVine R."/>
            <person name="Lipovsky A."/>
            <person name="Liu X."/>
            <person name="Liu J."/>
            <person name="Liu S."/>
            <person name="Lokyitsang T."/>
            <person name="Lokyitsang Y."/>
            <person name="Lubonja R."/>
            <person name="Lui A."/>
            <person name="MacDonald P."/>
            <person name="Magnisalis V."/>
            <person name="Maru K."/>
            <person name="Matthews C."/>
            <person name="McCusker W."/>
            <person name="McDonough S."/>
            <person name="Mehta T."/>
            <person name="Meldrim J."/>
            <person name="Meneus L."/>
            <person name="Mihai O."/>
            <person name="Mihalev A."/>
            <person name="Mihova T."/>
            <person name="Mittelman R."/>
            <person name="Mlenga V."/>
            <person name="Montmayeur A."/>
            <person name="Mulrain L."/>
            <person name="Navidi A."/>
            <person name="Naylor J."/>
            <person name="Negash T."/>
            <person name="Nguyen T."/>
            <person name="Nguyen N."/>
            <person name="Nicol R."/>
            <person name="Norbu C."/>
            <person name="Norbu N."/>
            <person name="Novod N."/>
            <person name="O'Neill B."/>
            <person name="Osman S."/>
            <person name="Markiewicz E."/>
            <person name="Oyono O.L."/>
            <person name="Patti C."/>
            <person name="Phunkhang P."/>
            <person name="Pierre F."/>
            <person name="Priest M."/>
            <person name="Raghuraman S."/>
            <person name="Rege F."/>
            <person name="Reyes R."/>
            <person name="Rise C."/>
            <person name="Rogov P."/>
            <person name="Ross K."/>
            <person name="Ryan E."/>
            <person name="Settipalli S."/>
            <person name="Shea T."/>
            <person name="Sherpa N."/>
            <person name="Shi L."/>
            <person name="Shih D."/>
            <person name="Sparrow T."/>
            <person name="Spaulding J."/>
            <person name="Stalker J."/>
            <person name="Stange-Thomann N."/>
            <person name="Stavropoulos S."/>
            <person name="Stone C."/>
            <person name="Strader C."/>
            <person name="Tesfaye S."/>
            <person name="Thomson T."/>
            <person name="Thoulutsang Y."/>
            <person name="Thoulutsang D."/>
            <person name="Topham K."/>
            <person name="Topping I."/>
            <person name="Tsamla T."/>
            <person name="Vassiliev H."/>
            <person name="Vo A."/>
            <person name="Wangchuk T."/>
            <person name="Wangdi T."/>
            <person name="Weiand M."/>
            <person name="Wilkinson J."/>
            <person name="Wilson A."/>
            <person name="Yadav S."/>
            <person name="Young G."/>
            <person name="Yu Q."/>
            <person name="Zembek L."/>
            <person name="Zhong D."/>
            <person name="Zimmer A."/>
            <person name="Zwirko Z."/>
            <person name="Jaffe D.B."/>
            <person name="Alvarez P."/>
            <person name="Brockman W."/>
            <person name="Butler J."/>
            <person name="Chin C."/>
            <person name="Gnerre S."/>
            <person name="Grabherr M."/>
            <person name="Kleber M."/>
            <person name="Mauceli E."/>
            <person name="MacCallum I."/>
        </authorList>
    </citation>
    <scope>NUCLEOTIDE SEQUENCE [LARGE SCALE GENOMIC DNA]</scope>
    <source>
        <strain evidence="2">Tai18E2 / Tucson 14021-0261.01</strain>
    </source>
</reference>
<evidence type="ECO:0000313" key="1">
    <source>
        <dbReference type="EMBL" id="EDW87533.2"/>
    </source>
</evidence>
<name>B4NXW2_DROYA</name>
<sequence>MASNLSSKHSHSDMASSDHNLKSNYSAGSVIDDIISKSLPSQATSTRISFRSLSRIIMALIGNLKKASSFPAVKDIDYWRNLAESREETNNRYVKIIEMQNKRIHTLESRLQTLVNLARETQKMLAEIGAEKRACEELGHGEHAD</sequence>
<dbReference type="OrthoDB" id="7836543at2759"/>